<keyword evidence="8 12" id="KW-1133">Transmembrane helix</keyword>
<feature type="transmembrane region" description="Helical" evidence="12">
    <location>
        <begin position="192"/>
        <end position="209"/>
    </location>
</feature>
<evidence type="ECO:0000256" key="11">
    <source>
        <dbReference type="ARBA" id="ARBA00023303"/>
    </source>
</evidence>
<evidence type="ECO:0000256" key="9">
    <source>
        <dbReference type="ARBA" id="ARBA00023065"/>
    </source>
</evidence>
<evidence type="ECO:0000256" key="12">
    <source>
        <dbReference type="SAM" id="Phobius"/>
    </source>
</evidence>
<dbReference type="Gene3D" id="1.20.120.350">
    <property type="entry name" value="Voltage-gated potassium channels. Chain C"/>
    <property type="match status" value="1"/>
</dbReference>
<keyword evidence="2" id="KW-0813">Transport</keyword>
<organism evidence="14 15">
    <name type="scientific">Salipiger mangrovisoli</name>
    <dbReference type="NCBI Taxonomy" id="2865933"/>
    <lineage>
        <taxon>Bacteria</taxon>
        <taxon>Pseudomonadati</taxon>
        <taxon>Pseudomonadota</taxon>
        <taxon>Alphaproteobacteria</taxon>
        <taxon>Rhodobacterales</taxon>
        <taxon>Roseobacteraceae</taxon>
        <taxon>Salipiger</taxon>
    </lineage>
</organism>
<evidence type="ECO:0000313" key="15">
    <source>
        <dbReference type="Proteomes" id="UP000607796"/>
    </source>
</evidence>
<evidence type="ECO:0000256" key="7">
    <source>
        <dbReference type="ARBA" id="ARBA00022958"/>
    </source>
</evidence>
<dbReference type="PANTHER" id="PTHR11537">
    <property type="entry name" value="VOLTAGE-GATED POTASSIUM CHANNEL"/>
    <property type="match status" value="1"/>
</dbReference>
<comment type="caution">
    <text evidence="14">The sequence shown here is derived from an EMBL/GenBank/DDBJ whole genome shotgun (WGS) entry which is preliminary data.</text>
</comment>
<evidence type="ECO:0000256" key="8">
    <source>
        <dbReference type="ARBA" id="ARBA00022989"/>
    </source>
</evidence>
<evidence type="ECO:0000256" key="6">
    <source>
        <dbReference type="ARBA" id="ARBA00022882"/>
    </source>
</evidence>
<evidence type="ECO:0000256" key="4">
    <source>
        <dbReference type="ARBA" id="ARBA00022692"/>
    </source>
</evidence>
<keyword evidence="3" id="KW-0633">Potassium transport</keyword>
<keyword evidence="10 12" id="KW-0472">Membrane</keyword>
<feature type="transmembrane region" description="Helical" evidence="12">
    <location>
        <begin position="158"/>
        <end position="180"/>
    </location>
</feature>
<dbReference type="Proteomes" id="UP000607796">
    <property type="component" value="Unassembled WGS sequence"/>
</dbReference>
<proteinExistence type="predicted"/>
<keyword evidence="6" id="KW-0851">Voltage-gated channel</keyword>
<dbReference type="RefSeq" id="WP_194137564.1">
    <property type="nucleotide sequence ID" value="NZ_JADFFK010000029.1"/>
</dbReference>
<evidence type="ECO:0000256" key="5">
    <source>
        <dbReference type="ARBA" id="ARBA00022826"/>
    </source>
</evidence>
<dbReference type="InterPro" id="IPR027359">
    <property type="entry name" value="Volt_channel_dom_sf"/>
</dbReference>
<feature type="transmembrane region" description="Helical" evidence="12">
    <location>
        <begin position="25"/>
        <end position="46"/>
    </location>
</feature>
<evidence type="ECO:0000256" key="3">
    <source>
        <dbReference type="ARBA" id="ARBA00022538"/>
    </source>
</evidence>
<name>A0ABR9X9L0_9RHOB</name>
<protein>
    <submittedName>
        <fullName evidence="14">Ion transporter</fullName>
    </submittedName>
</protein>
<dbReference type="Gene3D" id="1.10.287.70">
    <property type="match status" value="1"/>
</dbReference>
<gene>
    <name evidence="14" type="ORF">IQ782_25915</name>
</gene>
<keyword evidence="7" id="KW-0630">Potassium</keyword>
<feature type="transmembrane region" description="Helical" evidence="12">
    <location>
        <begin position="101"/>
        <end position="120"/>
    </location>
</feature>
<dbReference type="SUPFAM" id="SSF81324">
    <property type="entry name" value="Voltage-gated potassium channels"/>
    <property type="match status" value="1"/>
</dbReference>
<keyword evidence="9" id="KW-0406">Ion transport</keyword>
<evidence type="ECO:0000256" key="1">
    <source>
        <dbReference type="ARBA" id="ARBA00004141"/>
    </source>
</evidence>
<feature type="transmembrane region" description="Helical" evidence="12">
    <location>
        <begin position="221"/>
        <end position="245"/>
    </location>
</feature>
<dbReference type="PRINTS" id="PR00169">
    <property type="entry name" value="KCHANNEL"/>
</dbReference>
<keyword evidence="4 12" id="KW-0812">Transmembrane</keyword>
<evidence type="ECO:0000256" key="10">
    <source>
        <dbReference type="ARBA" id="ARBA00023136"/>
    </source>
</evidence>
<dbReference type="InterPro" id="IPR028325">
    <property type="entry name" value="VG_K_chnl"/>
</dbReference>
<evidence type="ECO:0000313" key="14">
    <source>
        <dbReference type="EMBL" id="MBE9640294.1"/>
    </source>
</evidence>
<comment type="subcellular location">
    <subcellularLocation>
        <location evidence="1">Membrane</location>
        <topology evidence="1">Multi-pass membrane protein</topology>
    </subcellularLocation>
</comment>
<sequence length="344" mass="38209">MSHGKEGLRRRAYLLLEHPGTGPRLARVLDVALILLIIANVIAVALETVPRIYATHHASFRAFDTISVAIFSVEYMLRVWASAEREPRLPPWRARLRYMRSPMALIDLGAVLPFFIGLLFTSNLQMLRILRLFRIYKLTRYSPALSVLISVIREEAGALVAAFSILTILLVFAATGAYLVEHEAQPSEFGSIPAAMWWALVTLTTVGYGDVTPITPLGKVFGGFITVLGVGMAALPAGIIASGLADHLHRRRDQLRNEFRLALEDGKIDLEEGRQIERLRRELGISRDIAHAILSEVRLRQVPRGECCCPACGHVFDSRKLASVRSAEPSKPGLQRIHDKPEGR</sequence>
<dbReference type="PANTHER" id="PTHR11537:SF254">
    <property type="entry name" value="POTASSIUM VOLTAGE-GATED CHANNEL PROTEIN SHAB"/>
    <property type="match status" value="1"/>
</dbReference>
<evidence type="ECO:0000256" key="2">
    <source>
        <dbReference type="ARBA" id="ARBA00022448"/>
    </source>
</evidence>
<reference evidence="14 15" key="1">
    <citation type="journal article" date="2021" name="Int. J. Syst. Evol. Microbiol.">
        <title>Salipiger mangrovisoli sp. nov., isolated from mangrove soil and the proposal for the reclassification of Paraphaeobacter pallidus as Salipiger pallidus comb. nov.</title>
        <authorList>
            <person name="Du J."/>
            <person name="Liu Y."/>
            <person name="Pei T."/>
            <person name="Deng M.R."/>
            <person name="Zhu H."/>
        </authorList>
    </citation>
    <scope>NUCLEOTIDE SEQUENCE [LARGE SCALE GENOMIC DNA]</scope>
    <source>
        <strain evidence="14 15">6D45A</strain>
    </source>
</reference>
<dbReference type="Pfam" id="PF00520">
    <property type="entry name" value="Ion_trans"/>
    <property type="match status" value="1"/>
</dbReference>
<keyword evidence="15" id="KW-1185">Reference proteome</keyword>
<keyword evidence="11" id="KW-0407">Ion channel</keyword>
<dbReference type="InterPro" id="IPR005821">
    <property type="entry name" value="Ion_trans_dom"/>
</dbReference>
<evidence type="ECO:0000259" key="13">
    <source>
        <dbReference type="Pfam" id="PF00520"/>
    </source>
</evidence>
<accession>A0ABR9X9L0</accession>
<dbReference type="EMBL" id="JADFFK010000029">
    <property type="protein sequence ID" value="MBE9640294.1"/>
    <property type="molecule type" value="Genomic_DNA"/>
</dbReference>
<feature type="domain" description="Ion transport" evidence="13">
    <location>
        <begin position="27"/>
        <end position="245"/>
    </location>
</feature>
<keyword evidence="5" id="KW-0631">Potassium channel</keyword>